<evidence type="ECO:0000256" key="7">
    <source>
        <dbReference type="SAM" id="MobiDB-lite"/>
    </source>
</evidence>
<reference evidence="9" key="1">
    <citation type="submission" date="2021-01" db="EMBL/GenBank/DDBJ databases">
        <authorList>
            <person name="Li R."/>
            <person name="Bekaert M."/>
        </authorList>
    </citation>
    <scope>NUCLEOTIDE SEQUENCE</scope>
    <source>
        <strain evidence="9">Farmed</strain>
    </source>
</reference>
<feature type="compositionally biased region" description="Basic residues" evidence="7">
    <location>
        <begin position="16"/>
        <end position="27"/>
    </location>
</feature>
<dbReference type="PRINTS" id="PR00624">
    <property type="entry name" value="HISTONEH5"/>
</dbReference>
<dbReference type="Pfam" id="PF00538">
    <property type="entry name" value="Linker_histone"/>
    <property type="match status" value="1"/>
</dbReference>
<evidence type="ECO:0000256" key="3">
    <source>
        <dbReference type="ARBA" id="ARBA00022454"/>
    </source>
</evidence>
<protein>
    <submittedName>
        <fullName evidence="9">H1_5</fullName>
    </submittedName>
</protein>
<dbReference type="SMART" id="SM00526">
    <property type="entry name" value="H15"/>
    <property type="match status" value="1"/>
</dbReference>
<evidence type="ECO:0000313" key="10">
    <source>
        <dbReference type="Proteomes" id="UP000597762"/>
    </source>
</evidence>
<feature type="compositionally biased region" description="Low complexity" evidence="7">
    <location>
        <begin position="1"/>
        <end position="15"/>
    </location>
</feature>
<dbReference type="Gene3D" id="1.10.10.10">
    <property type="entry name" value="Winged helix-like DNA-binding domain superfamily/Winged helix DNA-binding domain"/>
    <property type="match status" value="1"/>
</dbReference>
<dbReference type="GO" id="GO:0030261">
    <property type="term" value="P:chromosome condensation"/>
    <property type="evidence" value="ECO:0007669"/>
    <property type="project" value="TreeGrafter"/>
</dbReference>
<keyword evidence="10" id="KW-1185">Reference proteome</keyword>
<feature type="domain" description="H15" evidence="8">
    <location>
        <begin position="28"/>
        <end position="103"/>
    </location>
</feature>
<accession>A0A812DLI1</accession>
<name>A0A812DLI1_ACAPH</name>
<dbReference type="GO" id="GO:0000786">
    <property type="term" value="C:nucleosome"/>
    <property type="evidence" value="ECO:0007669"/>
    <property type="project" value="InterPro"/>
</dbReference>
<proteinExistence type="inferred from homology"/>
<dbReference type="FunFam" id="1.10.10.10:FF:000140">
    <property type="entry name" value="Histone H1.0"/>
    <property type="match status" value="1"/>
</dbReference>
<comment type="subcellular location">
    <subcellularLocation>
        <location evidence="2">Chromosome</location>
    </subcellularLocation>
    <subcellularLocation>
        <location evidence="1 6">Nucleus</location>
    </subcellularLocation>
</comment>
<dbReference type="GO" id="GO:0031492">
    <property type="term" value="F:nucleosomal DNA binding"/>
    <property type="evidence" value="ECO:0007669"/>
    <property type="project" value="TreeGrafter"/>
</dbReference>
<keyword evidence="5 6" id="KW-0539">Nucleus</keyword>
<dbReference type="InterPro" id="IPR005819">
    <property type="entry name" value="H1/H5"/>
</dbReference>
<dbReference type="SUPFAM" id="SSF46785">
    <property type="entry name" value="Winged helix' DNA-binding domain"/>
    <property type="match status" value="1"/>
</dbReference>
<evidence type="ECO:0000256" key="6">
    <source>
        <dbReference type="RuleBase" id="RU003894"/>
    </source>
</evidence>
<dbReference type="GO" id="GO:0006334">
    <property type="term" value="P:nucleosome assembly"/>
    <property type="evidence" value="ECO:0007669"/>
    <property type="project" value="InterPro"/>
</dbReference>
<feature type="compositionally biased region" description="Basic residues" evidence="7">
    <location>
        <begin position="107"/>
        <end position="183"/>
    </location>
</feature>
<evidence type="ECO:0000256" key="2">
    <source>
        <dbReference type="ARBA" id="ARBA00004286"/>
    </source>
</evidence>
<dbReference type="EMBL" id="CAHIKZ030003651">
    <property type="protein sequence ID" value="CAE1302689.1"/>
    <property type="molecule type" value="Genomic_DNA"/>
</dbReference>
<evidence type="ECO:0000256" key="4">
    <source>
        <dbReference type="ARBA" id="ARBA00023125"/>
    </source>
</evidence>
<dbReference type="GO" id="GO:0005634">
    <property type="term" value="C:nucleus"/>
    <property type="evidence" value="ECO:0007669"/>
    <property type="project" value="UniProtKB-SubCell"/>
</dbReference>
<evidence type="ECO:0000256" key="5">
    <source>
        <dbReference type="ARBA" id="ARBA00023242"/>
    </source>
</evidence>
<dbReference type="InterPro" id="IPR005818">
    <property type="entry name" value="Histone_H1/H5_H15"/>
</dbReference>
<dbReference type="PANTHER" id="PTHR11467:SF36">
    <property type="entry name" value="HISTONE 24-RELATED"/>
    <property type="match status" value="1"/>
</dbReference>
<comment type="caution">
    <text evidence="9">The sequence shown here is derived from an EMBL/GenBank/DDBJ whole genome shotgun (WGS) entry which is preliminary data.</text>
</comment>
<evidence type="ECO:0000256" key="1">
    <source>
        <dbReference type="ARBA" id="ARBA00004123"/>
    </source>
</evidence>
<dbReference type="OrthoDB" id="1110759at2759"/>
<dbReference type="CDD" id="cd00073">
    <property type="entry name" value="H15"/>
    <property type="match status" value="1"/>
</dbReference>
<dbReference type="PANTHER" id="PTHR11467">
    <property type="entry name" value="HISTONE H1"/>
    <property type="match status" value="1"/>
</dbReference>
<keyword evidence="4 6" id="KW-0238">DNA-binding</keyword>
<dbReference type="AlphaFoldDB" id="A0A812DLI1"/>
<dbReference type="GO" id="GO:0003690">
    <property type="term" value="F:double-stranded DNA binding"/>
    <property type="evidence" value="ECO:0007669"/>
    <property type="project" value="TreeGrafter"/>
</dbReference>
<dbReference type="InterPro" id="IPR036388">
    <property type="entry name" value="WH-like_DNA-bd_sf"/>
</dbReference>
<dbReference type="GO" id="GO:0045910">
    <property type="term" value="P:negative regulation of DNA recombination"/>
    <property type="evidence" value="ECO:0007669"/>
    <property type="project" value="TreeGrafter"/>
</dbReference>
<dbReference type="PROSITE" id="PS51504">
    <property type="entry name" value="H15"/>
    <property type="match status" value="1"/>
</dbReference>
<dbReference type="InterPro" id="IPR036390">
    <property type="entry name" value="WH_DNA-bd_sf"/>
</dbReference>
<organism evidence="9 10">
    <name type="scientific">Acanthosepion pharaonis</name>
    <name type="common">Pharaoh cuttlefish</name>
    <name type="synonym">Sepia pharaonis</name>
    <dbReference type="NCBI Taxonomy" id="158019"/>
    <lineage>
        <taxon>Eukaryota</taxon>
        <taxon>Metazoa</taxon>
        <taxon>Spiralia</taxon>
        <taxon>Lophotrochozoa</taxon>
        <taxon>Mollusca</taxon>
        <taxon>Cephalopoda</taxon>
        <taxon>Coleoidea</taxon>
        <taxon>Decapodiformes</taxon>
        <taxon>Sepiida</taxon>
        <taxon>Sepiina</taxon>
        <taxon>Sepiidae</taxon>
        <taxon>Acanthosepion</taxon>
    </lineage>
</organism>
<keyword evidence="3 6" id="KW-0158">Chromosome</keyword>
<dbReference type="GO" id="GO:0030527">
    <property type="term" value="F:structural constituent of chromatin"/>
    <property type="evidence" value="ECO:0007669"/>
    <property type="project" value="InterPro"/>
</dbReference>
<gene>
    <name evidence="9" type="ORF">SPHA_55172</name>
</gene>
<evidence type="ECO:0000313" key="9">
    <source>
        <dbReference type="EMBL" id="CAE1302689.1"/>
    </source>
</evidence>
<evidence type="ECO:0000259" key="8">
    <source>
        <dbReference type="PROSITE" id="PS51504"/>
    </source>
</evidence>
<comment type="similarity">
    <text evidence="6">Belongs to the histone H1/H5 family.</text>
</comment>
<sequence>MADTETAAAAAPAPAKTKKASKPKKASSHPPYGQMIQEAITNLKEKGGSSRQAIQKYMTTHFKVPADGVSSAQLKLALKRGVTSGQLKQCKGTGASGSFKVGEKKTEKKPKAKSKKPAKKAAAKKPKSPKKTAKPKKVAAKKAKKPKVAKPAAKKAKSPKKAKKTAAKKTAKPKSKAAKKSKK</sequence>
<feature type="region of interest" description="Disordered" evidence="7">
    <location>
        <begin position="1"/>
        <end position="34"/>
    </location>
</feature>
<feature type="region of interest" description="Disordered" evidence="7">
    <location>
        <begin position="81"/>
        <end position="183"/>
    </location>
</feature>
<dbReference type="Proteomes" id="UP000597762">
    <property type="component" value="Unassembled WGS sequence"/>
</dbReference>